<dbReference type="EMBL" id="VSSQ01000445">
    <property type="protein sequence ID" value="MPL94869.1"/>
    <property type="molecule type" value="Genomic_DNA"/>
</dbReference>
<accession>A0A644VTZ4</accession>
<gene>
    <name evidence="2" type="ORF">SDC9_41028</name>
</gene>
<name>A0A644VTZ4_9ZZZZ</name>
<feature type="region of interest" description="Disordered" evidence="1">
    <location>
        <begin position="773"/>
        <end position="792"/>
    </location>
</feature>
<evidence type="ECO:0000256" key="1">
    <source>
        <dbReference type="SAM" id="MobiDB-lite"/>
    </source>
</evidence>
<dbReference type="AlphaFoldDB" id="A0A644VTZ4"/>
<comment type="caution">
    <text evidence="2">The sequence shown here is derived from an EMBL/GenBank/DDBJ whole genome shotgun (WGS) entry which is preliminary data.</text>
</comment>
<reference evidence="2" key="1">
    <citation type="submission" date="2019-08" db="EMBL/GenBank/DDBJ databases">
        <authorList>
            <person name="Kucharzyk K."/>
            <person name="Murdoch R.W."/>
            <person name="Higgins S."/>
            <person name="Loffler F."/>
        </authorList>
    </citation>
    <scope>NUCLEOTIDE SEQUENCE</scope>
</reference>
<sequence>MGGGRLRPVSGRAGPRRSLPRPKRRAGGRKDRGRDLFLRRGAVEDAEARREFAGKREEARAHPHLQIEAEILEALLLALPALGAGKALLWRQVDEEGQVRLAPDHQRVQLVDETAQVAAAEALIHPRGIGEAVADHDPARGERGRDGAFEMVAARGGEQQDLGLGRPAVRVALEHETADLLGAGRAAGLARQHDVMALGRQRLGQKPRLRGFPRSVDAFEGDEHPASAVCARGGLEGAGRKPADRRFHPHEKAALGDIGGGDKRHRRRLVEARDVDDELAERVARLHRRLHRAVEHRLGGHALLGARGQQQRHVLGGRKAHLRRGTEPDRRLGKLRALCGNGVQHELPEGPVRHRLRLLCALGLRRHAGEHEDDAPLAHHRRADKAEARLFGMAGLQPVGVPVGRGDLQQRVAVMRIRRGSILVIVGRLGKERVIFREIGDDMRGQHAEIVHRHALARVRPARGIGEGRAGHAERLGAFGHQPREGLFRAGEPFGHHDAGVIARVDRDALHQLAYRGAVELVEEHRRPAHLLRPGRDGEGGVRCHPAVAQRVEQQLERHQLRHRGGRQRDVGVLLEQHRAGRHVIDPGGMGTGFEGACGKGCKQREAQDGNEAEKRHRDGTSLFRDGIGVGVAEALDLLQQRIALARPRGRAGDNAPEGLALALFGAHGGGRARLLDLRGGALGIRLDREDTDLHIDLAGRGLGGRGGGFRRRGGSCARGGFRRGRDGLGARLLRRRPFVGKRLRRDRLGGGDHRVGDDRRGAPVGRGLLAAQRHHRKPGGRTGEHAERRRRVRGDLQLRAGVVALAPEQRTDDELAVRGVADDHPLGVLHRRVGDPDAAKRGPAVPQAFLLDREGLRRLDVALDQPGGGGGGHVDSGAVRGGLRGGLQEAEGLGALLAAGEHERSPQHQTKSHARVFAPHPVAHLAPLRAGCPRVGCGPFGPCPIGAAPRAVAPTVAFRALQGKHPGACGAEIGGEWLSESREAR</sequence>
<organism evidence="2">
    <name type="scientific">bioreactor metagenome</name>
    <dbReference type="NCBI Taxonomy" id="1076179"/>
    <lineage>
        <taxon>unclassified sequences</taxon>
        <taxon>metagenomes</taxon>
        <taxon>ecological metagenomes</taxon>
    </lineage>
</organism>
<protein>
    <submittedName>
        <fullName evidence="2">Uncharacterized protein</fullName>
    </submittedName>
</protein>
<feature type="compositionally biased region" description="Basic residues" evidence="1">
    <location>
        <begin position="14"/>
        <end position="27"/>
    </location>
</feature>
<evidence type="ECO:0000313" key="2">
    <source>
        <dbReference type="EMBL" id="MPL94869.1"/>
    </source>
</evidence>
<proteinExistence type="predicted"/>
<feature type="region of interest" description="Disordered" evidence="1">
    <location>
        <begin position="1"/>
        <end position="36"/>
    </location>
</feature>